<dbReference type="Proteomes" id="UP000633619">
    <property type="component" value="Unassembled WGS sequence"/>
</dbReference>
<dbReference type="Pfam" id="PF00082">
    <property type="entry name" value="Peptidase_S8"/>
    <property type="match status" value="1"/>
</dbReference>
<dbReference type="PROSITE" id="PS00136">
    <property type="entry name" value="SUBTILASE_ASP"/>
    <property type="match status" value="1"/>
</dbReference>
<feature type="active site" description="Charge relay system" evidence="5">
    <location>
        <position position="136"/>
    </location>
</feature>
<feature type="active site" description="Charge relay system" evidence="5">
    <location>
        <position position="169"/>
    </location>
</feature>
<evidence type="ECO:0000259" key="7">
    <source>
        <dbReference type="Pfam" id="PF00082"/>
    </source>
</evidence>
<proteinExistence type="inferred from homology"/>
<evidence type="ECO:0000256" key="4">
    <source>
        <dbReference type="ARBA" id="ARBA00022825"/>
    </source>
</evidence>
<dbReference type="AlphaFoldDB" id="A0A8I1A8V7"/>
<keyword evidence="3 5" id="KW-0378">Hydrolase</keyword>
<dbReference type="InterPro" id="IPR022398">
    <property type="entry name" value="Peptidase_S8_His-AS"/>
</dbReference>
<keyword evidence="2 5" id="KW-0645">Protease</keyword>
<evidence type="ECO:0000313" key="9">
    <source>
        <dbReference type="Proteomes" id="UP000633619"/>
    </source>
</evidence>
<dbReference type="PROSITE" id="PS00138">
    <property type="entry name" value="SUBTILASE_SER"/>
    <property type="match status" value="1"/>
</dbReference>
<dbReference type="RefSeq" id="WP_181731349.1">
    <property type="nucleotide sequence ID" value="NZ_JACEIR010000002.1"/>
</dbReference>
<dbReference type="PANTHER" id="PTHR43806:SF11">
    <property type="entry name" value="CEREVISIN-RELATED"/>
    <property type="match status" value="1"/>
</dbReference>
<sequence>MFILLLLAVTLPMMSTPGARSKSQKWVVKWRQPVPSSFWMEAELLEEGGEGLYLVRTKPGTDDERWVETWKEDPGIESIGPDIRYELGDEKKRSRFRVVFGKNYYLQQTHVSKAWAYFRKKADPDRIKPVTVAVVDTGVDLSHPALKPFLTEGVNVKNPDLPPQDHFGHGTKVAGVIASTWGAREGKAVGKGRIMPVKVMENDGDGEIFYTVKGIREAIRRGADIIVLSQGSWTYSKLMEDAVEEAERQGVLVIAAAGNAEFEKGELLFRQPLYYPAAFPSVLSVGATDFQGNHEPLSNTGYGLDIVAPGDMIYTMSNDGDYAFDSGTSFSTPQVAGVAALIWQLRPDYTPGDIRMLLRQTASSPRWNEKTGFGLLDADRALRSPLDPDMAEPNDSEQTATPFFLSQEIRLVLQKGDPDWYVLDLNKAGRLQVDVEVLDGPGEDVFLSIIQATTGQTRSFSLSAWSGKQRIITPVSQGKILLKWSVSQTSKREVALRFHAAYLPEEDEYEANDLLSQATLLPLSENKKVFSATISRPGDADWYQLSIPKEGRLVVQVQPLTPRFDPVIFKIRQDDWENMRQDEEREGRTETLSLDVKPGPFYFRVTDYAGNLIEDPYQLIISFEPV</sequence>
<dbReference type="PRINTS" id="PR00723">
    <property type="entry name" value="SUBTILISIN"/>
</dbReference>
<keyword evidence="4 5" id="KW-0720">Serine protease</keyword>
<protein>
    <submittedName>
        <fullName evidence="8">S8 family serine peptidase</fullName>
    </submittedName>
</protein>
<comment type="caution">
    <text evidence="8">The sequence shown here is derived from an EMBL/GenBank/DDBJ whole genome shotgun (WGS) entry which is preliminary data.</text>
</comment>
<dbReference type="SUPFAM" id="SSF89260">
    <property type="entry name" value="Collagen-binding domain"/>
    <property type="match status" value="1"/>
</dbReference>
<dbReference type="InterPro" id="IPR036852">
    <property type="entry name" value="Peptidase_S8/S53_dom_sf"/>
</dbReference>
<dbReference type="InterPro" id="IPR050131">
    <property type="entry name" value="Peptidase_S8_subtilisin-like"/>
</dbReference>
<evidence type="ECO:0000256" key="6">
    <source>
        <dbReference type="RuleBase" id="RU003355"/>
    </source>
</evidence>
<organism evidence="8 9">
    <name type="scientific">Thermoactinomyces intermedius</name>
    <dbReference type="NCBI Taxonomy" id="2024"/>
    <lineage>
        <taxon>Bacteria</taxon>
        <taxon>Bacillati</taxon>
        <taxon>Bacillota</taxon>
        <taxon>Bacilli</taxon>
        <taxon>Bacillales</taxon>
        <taxon>Thermoactinomycetaceae</taxon>
        <taxon>Thermoactinomyces</taxon>
    </lineage>
</organism>
<feature type="domain" description="Peptidase S8/S53" evidence="7">
    <location>
        <begin position="130"/>
        <end position="374"/>
    </location>
</feature>
<dbReference type="PROSITE" id="PS51892">
    <property type="entry name" value="SUBTILASE"/>
    <property type="match status" value="1"/>
</dbReference>
<comment type="similarity">
    <text evidence="1 5 6">Belongs to the peptidase S8 family.</text>
</comment>
<gene>
    <name evidence="8" type="ORF">I8U20_06730</name>
</gene>
<dbReference type="InterPro" id="IPR000209">
    <property type="entry name" value="Peptidase_S8/S53_dom"/>
</dbReference>
<dbReference type="PROSITE" id="PS00137">
    <property type="entry name" value="SUBTILASE_HIS"/>
    <property type="match status" value="1"/>
</dbReference>
<evidence type="ECO:0000256" key="2">
    <source>
        <dbReference type="ARBA" id="ARBA00022670"/>
    </source>
</evidence>
<accession>A0A8I1A8V7</accession>
<feature type="active site" description="Charge relay system" evidence="5">
    <location>
        <position position="329"/>
    </location>
</feature>
<dbReference type="InterPro" id="IPR023827">
    <property type="entry name" value="Peptidase_S8_Asp-AS"/>
</dbReference>
<dbReference type="GO" id="GO:0006508">
    <property type="term" value="P:proteolysis"/>
    <property type="evidence" value="ECO:0007669"/>
    <property type="project" value="UniProtKB-KW"/>
</dbReference>
<dbReference type="GO" id="GO:0004252">
    <property type="term" value="F:serine-type endopeptidase activity"/>
    <property type="evidence" value="ECO:0007669"/>
    <property type="project" value="UniProtKB-UniRule"/>
</dbReference>
<evidence type="ECO:0000256" key="3">
    <source>
        <dbReference type="ARBA" id="ARBA00022801"/>
    </source>
</evidence>
<dbReference type="PANTHER" id="PTHR43806">
    <property type="entry name" value="PEPTIDASE S8"/>
    <property type="match status" value="1"/>
</dbReference>
<dbReference type="EMBL" id="JAECVW010000003">
    <property type="protein sequence ID" value="MBH8595025.1"/>
    <property type="molecule type" value="Genomic_DNA"/>
</dbReference>
<dbReference type="InterPro" id="IPR015500">
    <property type="entry name" value="Peptidase_S8_subtilisin-rel"/>
</dbReference>
<evidence type="ECO:0000313" key="8">
    <source>
        <dbReference type="EMBL" id="MBH8595025.1"/>
    </source>
</evidence>
<keyword evidence="9" id="KW-1185">Reference proteome</keyword>
<reference evidence="8 9" key="1">
    <citation type="submission" date="2020-12" db="EMBL/GenBank/DDBJ databases">
        <title>WGS of Thermoactinomyces spp.</title>
        <authorList>
            <person name="Cheng K."/>
        </authorList>
    </citation>
    <scope>NUCLEOTIDE SEQUENCE [LARGE SCALE GENOMIC DNA]</scope>
    <source>
        <strain evidence="9">CICC 10671\DSM 43846</strain>
    </source>
</reference>
<dbReference type="Gene3D" id="2.60.120.380">
    <property type="match status" value="2"/>
</dbReference>
<dbReference type="InterPro" id="IPR023828">
    <property type="entry name" value="Peptidase_S8_Ser-AS"/>
</dbReference>
<evidence type="ECO:0000256" key="5">
    <source>
        <dbReference type="PROSITE-ProRule" id="PRU01240"/>
    </source>
</evidence>
<dbReference type="Gene3D" id="3.40.50.200">
    <property type="entry name" value="Peptidase S8/S53 domain"/>
    <property type="match status" value="1"/>
</dbReference>
<dbReference type="SUPFAM" id="SSF52743">
    <property type="entry name" value="Subtilisin-like"/>
    <property type="match status" value="1"/>
</dbReference>
<name>A0A8I1A8V7_THEIN</name>
<evidence type="ECO:0000256" key="1">
    <source>
        <dbReference type="ARBA" id="ARBA00011073"/>
    </source>
</evidence>